<dbReference type="GO" id="GO:0016787">
    <property type="term" value="F:hydrolase activity"/>
    <property type="evidence" value="ECO:0007669"/>
    <property type="project" value="UniProtKB-KW"/>
</dbReference>
<evidence type="ECO:0000256" key="2">
    <source>
        <dbReference type="ARBA" id="ARBA00022801"/>
    </source>
</evidence>
<proteinExistence type="inferred from homology"/>
<reference evidence="6 7" key="1">
    <citation type="submission" date="2020-07" db="EMBL/GenBank/DDBJ databases">
        <title>Complete genome sequence of Mycolicibacterium litorale like strain isolated from cardiac implantable electronic device infection.</title>
        <authorList>
            <person name="Fukano H."/>
            <person name="Miyama H."/>
            <person name="Hoshino Y."/>
        </authorList>
    </citation>
    <scope>NUCLEOTIDE SEQUENCE [LARGE SCALE GENOMIC DNA]</scope>
    <source>
        <strain evidence="6 7">NIIDNTM18</strain>
    </source>
</reference>
<evidence type="ECO:0000256" key="1">
    <source>
        <dbReference type="ARBA" id="ARBA00005964"/>
    </source>
</evidence>
<dbReference type="EMBL" id="AP023287">
    <property type="protein sequence ID" value="BCI51831.1"/>
    <property type="molecule type" value="Genomic_DNA"/>
</dbReference>
<name>A0A6S6P2N6_9MYCO</name>
<dbReference type="PROSITE" id="PS00941">
    <property type="entry name" value="CARBOXYLESTERASE_B_2"/>
    <property type="match status" value="1"/>
</dbReference>
<dbReference type="PROSITE" id="PS00122">
    <property type="entry name" value="CARBOXYLESTERASE_B_1"/>
    <property type="match status" value="1"/>
</dbReference>
<evidence type="ECO:0000313" key="6">
    <source>
        <dbReference type="EMBL" id="BCI51831.1"/>
    </source>
</evidence>
<evidence type="ECO:0000256" key="4">
    <source>
        <dbReference type="SAM" id="MobiDB-lite"/>
    </source>
</evidence>
<accession>A0A6S6P2N6</accession>
<dbReference type="InterPro" id="IPR050309">
    <property type="entry name" value="Type-B_Carboxylest/Lipase"/>
</dbReference>
<gene>
    <name evidence="6" type="ORF">NIIDNTM18_11090</name>
</gene>
<dbReference type="InterPro" id="IPR002018">
    <property type="entry name" value="CarbesteraseB"/>
</dbReference>
<evidence type="ECO:0000259" key="5">
    <source>
        <dbReference type="Pfam" id="PF00135"/>
    </source>
</evidence>
<feature type="domain" description="Carboxylesterase type B" evidence="5">
    <location>
        <begin position="76"/>
        <end position="561"/>
    </location>
</feature>
<dbReference type="EC" id="3.1.1.-" evidence="3"/>
<organism evidence="6 7">
    <name type="scientific">Mycolicibacterium litorale</name>
    <dbReference type="NCBI Taxonomy" id="758802"/>
    <lineage>
        <taxon>Bacteria</taxon>
        <taxon>Bacillati</taxon>
        <taxon>Actinomycetota</taxon>
        <taxon>Actinomycetes</taxon>
        <taxon>Mycobacteriales</taxon>
        <taxon>Mycobacteriaceae</taxon>
        <taxon>Mycolicibacterium</taxon>
    </lineage>
</organism>
<keyword evidence="2 3" id="KW-0378">Hydrolase</keyword>
<dbReference type="Gene3D" id="3.40.50.1820">
    <property type="entry name" value="alpha/beta hydrolase"/>
    <property type="match status" value="1"/>
</dbReference>
<dbReference type="Proteomes" id="UP000515734">
    <property type="component" value="Chromosome"/>
</dbReference>
<dbReference type="InterPro" id="IPR029058">
    <property type="entry name" value="AB_hydrolase_fold"/>
</dbReference>
<dbReference type="AlphaFoldDB" id="A0A6S6P2N6"/>
<dbReference type="Pfam" id="PF00135">
    <property type="entry name" value="COesterase"/>
    <property type="match status" value="1"/>
</dbReference>
<sequence length="565" mass="59461">MTVVATNSGAPAPRTSVPVGAVRMDSSGPFVSKVGEVLPGPVRRRLLAALMLVVVVVAGCTSAGSDRQKTPATADPAVVHTASGALRGTVAPDHRLFAGIPYAAPPVGALRWRPPAPAPPWEGERQATRPGPRCLQDPGSDPEFGRQTDEDCLTLNVWTPPVSDEKRPVMVWIHGGAFVNGSGAIYDARWLAARGDIVVVTVNYRLGTLGFLAHPALGERGDVGNYGLADQQAALRWVRDHIADFGGDPQRVTVAGESAGGMSVCDHLVAPGSAGLFDAAIIQSAPCQAQAPLPVAEQRSLEYAAGVGCPDPATAAACLRALPADELRKPVWFVGIGADDLTGPVTGTSALPVDPVRAIADGTAARVPVLIGTNRDEFTLFVALRYLQQGDRYTPDQYPGLLADTFGPAAAQVAARYPIDRYGSVALAYSAAVTDGEFACVADRMADRLAGTAPVYAYEFNDRRAPAPEPLRTLPFPVGASHSLELRYLFDVGGAPPLSGEQRRLSEEMIDYWSAFVATGAPTAPDAPRWPEFGDGSYLSLQPDGSRVTTGFAEEHQCAFWSGLP</sequence>
<feature type="region of interest" description="Disordered" evidence="4">
    <location>
        <begin position="115"/>
        <end position="147"/>
    </location>
</feature>
<dbReference type="InterPro" id="IPR019826">
    <property type="entry name" value="Carboxylesterase_B_AS"/>
</dbReference>
<dbReference type="InterPro" id="IPR019819">
    <property type="entry name" value="Carboxylesterase_B_CS"/>
</dbReference>
<evidence type="ECO:0000256" key="3">
    <source>
        <dbReference type="RuleBase" id="RU361235"/>
    </source>
</evidence>
<evidence type="ECO:0000313" key="7">
    <source>
        <dbReference type="Proteomes" id="UP000515734"/>
    </source>
</evidence>
<protein>
    <recommendedName>
        <fullName evidence="3">Carboxylic ester hydrolase</fullName>
        <ecNumber evidence="3">3.1.1.-</ecNumber>
    </recommendedName>
</protein>
<dbReference type="PANTHER" id="PTHR11559">
    <property type="entry name" value="CARBOXYLESTERASE"/>
    <property type="match status" value="1"/>
</dbReference>
<dbReference type="SUPFAM" id="SSF53474">
    <property type="entry name" value="alpha/beta-Hydrolases"/>
    <property type="match status" value="1"/>
</dbReference>
<comment type="similarity">
    <text evidence="1 3">Belongs to the type-B carboxylesterase/lipase family.</text>
</comment>